<accession>X1KPT5</accession>
<organism evidence="1">
    <name type="scientific">marine sediment metagenome</name>
    <dbReference type="NCBI Taxonomy" id="412755"/>
    <lineage>
        <taxon>unclassified sequences</taxon>
        <taxon>metagenomes</taxon>
        <taxon>ecological metagenomes</taxon>
    </lineage>
</organism>
<evidence type="ECO:0000313" key="1">
    <source>
        <dbReference type="EMBL" id="GAH84008.1"/>
    </source>
</evidence>
<comment type="caution">
    <text evidence="1">The sequence shown here is derived from an EMBL/GenBank/DDBJ whole genome shotgun (WGS) entry which is preliminary data.</text>
</comment>
<protein>
    <submittedName>
        <fullName evidence="1">Uncharacterized protein</fullName>
    </submittedName>
</protein>
<dbReference type="EMBL" id="BARU01035748">
    <property type="protein sequence ID" value="GAH84008.1"/>
    <property type="molecule type" value="Genomic_DNA"/>
</dbReference>
<feature type="non-terminal residue" evidence="1">
    <location>
        <position position="253"/>
    </location>
</feature>
<feature type="non-terminal residue" evidence="1">
    <location>
        <position position="1"/>
    </location>
</feature>
<gene>
    <name evidence="1" type="ORF">S03H2_55905</name>
</gene>
<sequence length="253" mass="28477">RFTPVKPNEDSPNKLTPWISLVVLARDEFDGPHNGIVLPEITINDPSKSLPDLSQAWAWAHCQIIGEVEDEEGLQEILNNEPYHVISRLLAARKLEPNKKYYAFLLPSLEAGRLASLGQNIPDDLKGIEFAWDHTSTTSLTSGFYDTWQFETGEEGDFESLVKALVPTVLDENVGIRDLSIADHGFKGIPFISNPISLGGALLSPAANAIRKQIDVRTYEVTNTEPDVNRTEEIRNFMNDLKRFLDIDELYKW</sequence>
<proteinExistence type="predicted"/>
<dbReference type="AlphaFoldDB" id="X1KPT5"/>
<name>X1KPT5_9ZZZZ</name>
<reference evidence="1" key="1">
    <citation type="journal article" date="2014" name="Front. Microbiol.">
        <title>High frequency of phylogenetically diverse reductive dehalogenase-homologous genes in deep subseafloor sedimentary metagenomes.</title>
        <authorList>
            <person name="Kawai M."/>
            <person name="Futagami T."/>
            <person name="Toyoda A."/>
            <person name="Takaki Y."/>
            <person name="Nishi S."/>
            <person name="Hori S."/>
            <person name="Arai W."/>
            <person name="Tsubouchi T."/>
            <person name="Morono Y."/>
            <person name="Uchiyama I."/>
            <person name="Ito T."/>
            <person name="Fujiyama A."/>
            <person name="Inagaki F."/>
            <person name="Takami H."/>
        </authorList>
    </citation>
    <scope>NUCLEOTIDE SEQUENCE</scope>
    <source>
        <strain evidence="1">Expedition CK06-06</strain>
    </source>
</reference>